<feature type="region of interest" description="Disordered" evidence="4">
    <location>
        <begin position="23"/>
        <end position="58"/>
    </location>
</feature>
<feature type="coiled-coil region" evidence="3">
    <location>
        <begin position="162"/>
        <end position="189"/>
    </location>
</feature>
<accession>A0ABW5KFD3</accession>
<evidence type="ECO:0000256" key="1">
    <source>
        <dbReference type="ARBA" id="ARBA00009477"/>
    </source>
</evidence>
<reference evidence="8" key="1">
    <citation type="journal article" date="2019" name="Int. J. Syst. Evol. Microbiol.">
        <title>The Global Catalogue of Microorganisms (GCM) 10K type strain sequencing project: providing services to taxonomists for standard genome sequencing and annotation.</title>
        <authorList>
            <consortium name="The Broad Institute Genomics Platform"/>
            <consortium name="The Broad Institute Genome Sequencing Center for Infectious Disease"/>
            <person name="Wu L."/>
            <person name="Ma J."/>
        </authorList>
    </citation>
    <scope>NUCLEOTIDE SEQUENCE [LARGE SCALE GENOMIC DNA]</scope>
    <source>
        <strain evidence="8">KCTC 42662</strain>
    </source>
</reference>
<evidence type="ECO:0000259" key="6">
    <source>
        <dbReference type="Pfam" id="PF25973"/>
    </source>
</evidence>
<dbReference type="Pfam" id="PF25954">
    <property type="entry name" value="Beta-barrel_RND_2"/>
    <property type="match status" value="1"/>
</dbReference>
<proteinExistence type="inferred from homology"/>
<protein>
    <submittedName>
        <fullName evidence="7">Efflux RND transporter periplasmic adaptor subunit</fullName>
    </submittedName>
</protein>
<evidence type="ECO:0000259" key="5">
    <source>
        <dbReference type="Pfam" id="PF25954"/>
    </source>
</evidence>
<comment type="similarity">
    <text evidence="1">Belongs to the membrane fusion protein (MFP) (TC 8.A.1) family.</text>
</comment>
<dbReference type="Gene3D" id="2.40.50.100">
    <property type="match status" value="1"/>
</dbReference>
<feature type="domain" description="CzcB-like barrel-sandwich hybrid" evidence="6">
    <location>
        <begin position="96"/>
        <end position="241"/>
    </location>
</feature>
<keyword evidence="2" id="KW-0813">Transport</keyword>
<dbReference type="InterPro" id="IPR006143">
    <property type="entry name" value="RND_pump_MFP"/>
</dbReference>
<name>A0ABW5KFD3_9SPHI</name>
<evidence type="ECO:0000256" key="4">
    <source>
        <dbReference type="SAM" id="MobiDB-lite"/>
    </source>
</evidence>
<evidence type="ECO:0000313" key="8">
    <source>
        <dbReference type="Proteomes" id="UP001597545"/>
    </source>
</evidence>
<keyword evidence="8" id="KW-1185">Reference proteome</keyword>
<dbReference type="InterPro" id="IPR058792">
    <property type="entry name" value="Beta-barrel_RND_2"/>
</dbReference>
<dbReference type="Pfam" id="PF25973">
    <property type="entry name" value="BSH_CzcB"/>
    <property type="match status" value="1"/>
</dbReference>
<dbReference type="PANTHER" id="PTHR30097:SF15">
    <property type="entry name" value="CATION EFFLUX SYSTEM PROTEIN CUSB"/>
    <property type="match status" value="1"/>
</dbReference>
<dbReference type="NCBIfam" id="TIGR01730">
    <property type="entry name" value="RND_mfp"/>
    <property type="match status" value="1"/>
</dbReference>
<feature type="compositionally biased region" description="Basic and acidic residues" evidence="4">
    <location>
        <begin position="25"/>
        <end position="48"/>
    </location>
</feature>
<gene>
    <name evidence="7" type="ORF">ACFSR5_02100</name>
</gene>
<dbReference type="SUPFAM" id="SSF111369">
    <property type="entry name" value="HlyD-like secretion proteins"/>
    <property type="match status" value="1"/>
</dbReference>
<dbReference type="EMBL" id="JBHULR010000001">
    <property type="protein sequence ID" value="MFD2546432.1"/>
    <property type="molecule type" value="Genomic_DNA"/>
</dbReference>
<dbReference type="InterPro" id="IPR051909">
    <property type="entry name" value="MFP_Cation_Efflux"/>
</dbReference>
<dbReference type="RefSeq" id="WP_380900213.1">
    <property type="nucleotide sequence ID" value="NZ_JBHUEG010000002.1"/>
</dbReference>
<comment type="caution">
    <text evidence="7">The sequence shown here is derived from an EMBL/GenBank/DDBJ whole genome shotgun (WGS) entry which is preliminary data.</text>
</comment>
<feature type="domain" description="CusB-like beta-barrel" evidence="5">
    <location>
        <begin position="247"/>
        <end position="313"/>
    </location>
</feature>
<dbReference type="Gene3D" id="2.40.30.170">
    <property type="match status" value="1"/>
</dbReference>
<dbReference type="Gene3D" id="1.10.287.470">
    <property type="entry name" value="Helix hairpin bin"/>
    <property type="match status" value="1"/>
</dbReference>
<keyword evidence="3" id="KW-0175">Coiled coil</keyword>
<evidence type="ECO:0000313" key="7">
    <source>
        <dbReference type="EMBL" id="MFD2546432.1"/>
    </source>
</evidence>
<dbReference type="PROSITE" id="PS51257">
    <property type="entry name" value="PROKAR_LIPOPROTEIN"/>
    <property type="match status" value="1"/>
</dbReference>
<dbReference type="PANTHER" id="PTHR30097">
    <property type="entry name" value="CATION EFFLUX SYSTEM PROTEIN CUSB"/>
    <property type="match status" value="1"/>
</dbReference>
<evidence type="ECO:0000256" key="2">
    <source>
        <dbReference type="ARBA" id="ARBA00022448"/>
    </source>
</evidence>
<sequence>MKGFNYIFTVLSCTLLWTACGPSHSEGDGHNHSGKERVEQEGKESHVQEEEESTVTSLTAEQMAAVDIRFGNIERKNLTATIKANGVLSVPNHNKANVTPLYGGVVKTLRVQLGDQVRRGQVVATVANPQFIQVQEEYLTVNSRIVLAEQELQRQRELNEGNAGARKNLQAANTEVNALRTRKSSLQQQIQLMGIDPSSLANGNLRSTLSVVSPISGTVSNVFAKIGSYVDVAAPVVEVVDNSLIHLDLQVFEKDLPHIKVGQLVHFTLTNNPTTTYTAKVFTIGASFENESKSVAVHCAVVGDKQGLIDGMNTIGSVGLKDVLLDAVPNEAIVEADGKFYVFVQTGKEGEEHHDEEGHVHTDGEGHAHSHEDSKADSGRINFEKMEVTKGVSDMGYTAITPVRAIPVGARIVTKNAFFILAKMNNTGGHDHGH</sequence>
<organism evidence="7 8">
    <name type="scientific">Sphingobacterium suaedae</name>
    <dbReference type="NCBI Taxonomy" id="1686402"/>
    <lineage>
        <taxon>Bacteria</taxon>
        <taxon>Pseudomonadati</taxon>
        <taxon>Bacteroidota</taxon>
        <taxon>Sphingobacteriia</taxon>
        <taxon>Sphingobacteriales</taxon>
        <taxon>Sphingobacteriaceae</taxon>
        <taxon>Sphingobacterium</taxon>
    </lineage>
</organism>
<feature type="region of interest" description="Disordered" evidence="4">
    <location>
        <begin position="351"/>
        <end position="380"/>
    </location>
</feature>
<dbReference type="InterPro" id="IPR058647">
    <property type="entry name" value="BSH_CzcB-like"/>
</dbReference>
<evidence type="ECO:0000256" key="3">
    <source>
        <dbReference type="SAM" id="Coils"/>
    </source>
</evidence>
<dbReference type="Proteomes" id="UP001597545">
    <property type="component" value="Unassembled WGS sequence"/>
</dbReference>